<dbReference type="Pfam" id="PF07589">
    <property type="entry name" value="PEP-CTERM"/>
    <property type="match status" value="1"/>
</dbReference>
<feature type="chain" id="PRO_5011616831" evidence="1">
    <location>
        <begin position="21"/>
        <end position="295"/>
    </location>
</feature>
<protein>
    <submittedName>
        <fullName evidence="3">PEP-CTERM protein-sorting domain-containing protein</fullName>
    </submittedName>
</protein>
<dbReference type="STRING" id="1233.SAMN05216387_1199"/>
<feature type="signal peptide" evidence="1">
    <location>
        <begin position="1"/>
        <end position="20"/>
    </location>
</feature>
<dbReference type="NCBIfam" id="TIGR02595">
    <property type="entry name" value="PEP_CTERM"/>
    <property type="match status" value="1"/>
</dbReference>
<evidence type="ECO:0000256" key="1">
    <source>
        <dbReference type="SAM" id="SignalP"/>
    </source>
</evidence>
<dbReference type="OrthoDB" id="122203at2"/>
<evidence type="ECO:0000313" key="3">
    <source>
        <dbReference type="EMBL" id="SEL62758.1"/>
    </source>
</evidence>
<dbReference type="Proteomes" id="UP000198620">
    <property type="component" value="Unassembled WGS sequence"/>
</dbReference>
<gene>
    <name evidence="3" type="ORF">SAMN05216387_1199</name>
</gene>
<keyword evidence="4" id="KW-1185">Reference proteome</keyword>
<evidence type="ECO:0000313" key="4">
    <source>
        <dbReference type="Proteomes" id="UP000198620"/>
    </source>
</evidence>
<dbReference type="NCBIfam" id="NF038126">
    <property type="entry name" value="PEP_CTERM_FxDxF"/>
    <property type="match status" value="1"/>
</dbReference>
<dbReference type="InterPro" id="IPR013424">
    <property type="entry name" value="Ice-binding_C"/>
</dbReference>
<dbReference type="AlphaFoldDB" id="A0A1H7RRW3"/>
<accession>A0A1H7RRW3</accession>
<organism evidence="3 4">
    <name type="scientific">Nitrosovibrio tenuis</name>
    <dbReference type="NCBI Taxonomy" id="1233"/>
    <lineage>
        <taxon>Bacteria</taxon>
        <taxon>Pseudomonadati</taxon>
        <taxon>Pseudomonadota</taxon>
        <taxon>Betaproteobacteria</taxon>
        <taxon>Nitrosomonadales</taxon>
        <taxon>Nitrosomonadaceae</taxon>
        <taxon>Nitrosovibrio</taxon>
    </lineage>
</organism>
<reference evidence="3 4" key="1">
    <citation type="submission" date="2016-10" db="EMBL/GenBank/DDBJ databases">
        <authorList>
            <person name="de Groot N.N."/>
        </authorList>
    </citation>
    <scope>NUCLEOTIDE SEQUENCE [LARGE SCALE GENOMIC DNA]</scope>
    <source>
        <strain evidence="3 4">Nv1</strain>
    </source>
</reference>
<name>A0A1H7RRW3_9PROT</name>
<evidence type="ECO:0000259" key="2">
    <source>
        <dbReference type="Pfam" id="PF07589"/>
    </source>
</evidence>
<feature type="domain" description="Ice-binding protein C-terminal" evidence="2">
    <location>
        <begin position="267"/>
        <end position="291"/>
    </location>
</feature>
<sequence>MNKELLAALLAVAIPLSTHAAPVAVSYSATIGFNPSATVGVGGQNAGTLINELFGPGIGSTGTATLTGTFTYESNTPVFNINNRSAGYTNAITGATATIGASTVAADIHDIAVNAATSSIGYNTNPSGGFCGNREGCAAIGLAFTPTGNLVQAVNDSNFFILENGNRVNFFNRDAVSLSIGYTDSHSNFSPLLSTPSFGDINVHGLGLNLISNVNRSLVDSVLLPDSNSFVTSSEVETTLFELAFSGPGLNDNFTLSGQLTSFTTSPVPEPETYAMLLAGLGLVGFIARRRKQIS</sequence>
<proteinExistence type="predicted"/>
<dbReference type="EMBL" id="FOBH01000019">
    <property type="protein sequence ID" value="SEL62758.1"/>
    <property type="molecule type" value="Genomic_DNA"/>
</dbReference>
<dbReference type="RefSeq" id="WP_090829611.1">
    <property type="nucleotide sequence ID" value="NZ_FOBH01000019.1"/>
</dbReference>
<keyword evidence="1" id="KW-0732">Signal</keyword>